<comment type="caution">
    <text evidence="1">The sequence shown here is derived from an EMBL/GenBank/DDBJ whole genome shotgun (WGS) entry which is preliminary data.</text>
</comment>
<organism evidence="1 2">
    <name type="scientific">Vespula maculifrons</name>
    <name type="common">Eastern yellow jacket</name>
    <name type="synonym">Wasp</name>
    <dbReference type="NCBI Taxonomy" id="7453"/>
    <lineage>
        <taxon>Eukaryota</taxon>
        <taxon>Metazoa</taxon>
        <taxon>Ecdysozoa</taxon>
        <taxon>Arthropoda</taxon>
        <taxon>Hexapoda</taxon>
        <taxon>Insecta</taxon>
        <taxon>Pterygota</taxon>
        <taxon>Neoptera</taxon>
        <taxon>Endopterygota</taxon>
        <taxon>Hymenoptera</taxon>
        <taxon>Apocrita</taxon>
        <taxon>Aculeata</taxon>
        <taxon>Vespoidea</taxon>
        <taxon>Vespidae</taxon>
        <taxon>Vespinae</taxon>
        <taxon>Vespula</taxon>
    </lineage>
</organism>
<keyword evidence="2" id="KW-1185">Reference proteome</keyword>
<gene>
    <name evidence="1" type="ORF">V1477_002222</name>
</gene>
<evidence type="ECO:0000313" key="2">
    <source>
        <dbReference type="Proteomes" id="UP001607303"/>
    </source>
</evidence>
<dbReference type="EMBL" id="JAYRBN010000027">
    <property type="protein sequence ID" value="KAL2749282.1"/>
    <property type="molecule type" value="Genomic_DNA"/>
</dbReference>
<sequence length="87" mass="10221">MLEPVFNSVQNLTEFDLHDINNDNGCLLRNLDQEMYIVLHIQKNVLHINFKVQAIGTNNILNIKKERKILNFNYKSLKQKALIISNR</sequence>
<name>A0ABD2CW32_VESMC</name>
<dbReference type="AlphaFoldDB" id="A0ABD2CW32"/>
<dbReference type="Proteomes" id="UP001607303">
    <property type="component" value="Unassembled WGS sequence"/>
</dbReference>
<reference evidence="1 2" key="1">
    <citation type="journal article" date="2024" name="Ann. Entomol. Soc. Am.">
        <title>Genomic analyses of the southern and eastern yellowjacket wasps (Hymenoptera: Vespidae) reveal evolutionary signatures of social life.</title>
        <authorList>
            <person name="Catto M.A."/>
            <person name="Caine P.B."/>
            <person name="Orr S.E."/>
            <person name="Hunt B.G."/>
            <person name="Goodisman M.A.D."/>
        </authorList>
    </citation>
    <scope>NUCLEOTIDE SEQUENCE [LARGE SCALE GENOMIC DNA]</scope>
    <source>
        <strain evidence="1">232</strain>
        <tissue evidence="1">Head and thorax</tissue>
    </source>
</reference>
<protein>
    <submittedName>
        <fullName evidence="1">Uncharacterized protein</fullName>
    </submittedName>
</protein>
<accession>A0ABD2CW32</accession>
<proteinExistence type="predicted"/>
<evidence type="ECO:0000313" key="1">
    <source>
        <dbReference type="EMBL" id="KAL2749282.1"/>
    </source>
</evidence>